<dbReference type="FunFam" id="3.80.10.10:FF:000592">
    <property type="entry name" value="Toll-like receptor 5"/>
    <property type="match status" value="1"/>
</dbReference>
<evidence type="ECO:0000313" key="24">
    <source>
        <dbReference type="Proteomes" id="UP000018468"/>
    </source>
</evidence>
<keyword evidence="4 19" id="KW-0399">Innate immunity</keyword>
<dbReference type="InterPro" id="IPR000157">
    <property type="entry name" value="TIR_dom"/>
</dbReference>
<evidence type="ECO:0000256" key="4">
    <source>
        <dbReference type="ARBA" id="ARBA00022588"/>
    </source>
</evidence>
<dbReference type="SUPFAM" id="SSF52058">
    <property type="entry name" value="L domain-like"/>
    <property type="match status" value="2"/>
</dbReference>
<dbReference type="GO" id="GO:0005886">
    <property type="term" value="C:plasma membrane"/>
    <property type="evidence" value="ECO:0000318"/>
    <property type="project" value="GO_Central"/>
</dbReference>
<dbReference type="AlphaFoldDB" id="W5NN92"/>
<feature type="transmembrane region" description="Helical" evidence="20">
    <location>
        <begin position="651"/>
        <end position="674"/>
    </location>
</feature>
<evidence type="ECO:0000256" key="17">
    <source>
        <dbReference type="ARBA" id="ARBA00062299"/>
    </source>
</evidence>
<dbReference type="HOGENOM" id="CLU_006000_4_1_1"/>
<dbReference type="PROSITE" id="PS50104">
    <property type="entry name" value="TIR"/>
    <property type="match status" value="1"/>
</dbReference>
<evidence type="ECO:0000256" key="6">
    <source>
        <dbReference type="ARBA" id="ARBA00022692"/>
    </source>
</evidence>
<dbReference type="eggNOG" id="KOG4641">
    <property type="taxonomic scope" value="Eukaryota"/>
</dbReference>
<dbReference type="GO" id="GO:0045087">
    <property type="term" value="P:innate immune response"/>
    <property type="evidence" value="ECO:0007669"/>
    <property type="project" value="UniProtKB-UniRule"/>
</dbReference>
<dbReference type="InterPro" id="IPR003591">
    <property type="entry name" value="Leu-rich_rpt_typical-subtyp"/>
</dbReference>
<evidence type="ECO:0000256" key="16">
    <source>
        <dbReference type="ARBA" id="ARBA00057507"/>
    </source>
</evidence>
<evidence type="ECO:0000313" key="23">
    <source>
        <dbReference type="Ensembl" id="ENSLOCP00000022101.1"/>
    </source>
</evidence>
<keyword evidence="15 19" id="KW-0395">Inflammatory response</keyword>
<keyword evidence="13 19" id="KW-0675">Receptor</keyword>
<keyword evidence="11 20" id="KW-0472">Membrane</keyword>
<organism evidence="23 24">
    <name type="scientific">Lepisosteus oculatus</name>
    <name type="common">Spotted gar</name>
    <dbReference type="NCBI Taxonomy" id="7918"/>
    <lineage>
        <taxon>Eukaryota</taxon>
        <taxon>Metazoa</taxon>
        <taxon>Chordata</taxon>
        <taxon>Craniata</taxon>
        <taxon>Vertebrata</taxon>
        <taxon>Euteleostomi</taxon>
        <taxon>Actinopterygii</taxon>
        <taxon>Neopterygii</taxon>
        <taxon>Holostei</taxon>
        <taxon>Semionotiformes</taxon>
        <taxon>Lepisosteidae</taxon>
        <taxon>Lepisosteus</taxon>
    </lineage>
</organism>
<evidence type="ECO:0000256" key="18">
    <source>
        <dbReference type="ARBA" id="ARBA00072833"/>
    </source>
</evidence>
<dbReference type="GO" id="GO:0038023">
    <property type="term" value="F:signaling receptor activity"/>
    <property type="evidence" value="ECO:0000318"/>
    <property type="project" value="GO_Central"/>
</dbReference>
<dbReference type="Bgee" id="ENSLOCG00000018000">
    <property type="expression patterns" value="Expressed in liver and 4 other cell types or tissues"/>
</dbReference>
<evidence type="ECO:0000256" key="14">
    <source>
        <dbReference type="ARBA" id="ARBA00023180"/>
    </source>
</evidence>
<dbReference type="SMART" id="SM00255">
    <property type="entry name" value="TIR"/>
    <property type="match status" value="1"/>
</dbReference>
<dbReference type="FunFam" id="3.80.10.10:FF:000365">
    <property type="entry name" value="Toll-like receptor 5"/>
    <property type="match status" value="1"/>
</dbReference>
<dbReference type="InParanoid" id="W5NN92"/>
<evidence type="ECO:0000256" key="11">
    <source>
        <dbReference type="ARBA" id="ARBA00023136"/>
    </source>
</evidence>
<dbReference type="STRING" id="7918.ENSLOCP00000022101"/>
<dbReference type="SUPFAM" id="SSF52200">
    <property type="entry name" value="Toll/Interleukin receptor TIR domain"/>
    <property type="match status" value="1"/>
</dbReference>
<comment type="subunit">
    <text evidence="17">Homodimer. Interacts with MYD88 (via TIR domain). Interacts with TICAM1 (via TIR domain). Interacts with UNC93B1; this interaction is essential for proper TLR5 localization to the plasma membrane.</text>
</comment>
<evidence type="ECO:0000256" key="3">
    <source>
        <dbReference type="ARBA" id="ARBA00022553"/>
    </source>
</evidence>
<dbReference type="InterPro" id="IPR035897">
    <property type="entry name" value="Toll_tir_struct_dom_sf"/>
</dbReference>
<evidence type="ECO:0000256" key="21">
    <source>
        <dbReference type="SAM" id="SignalP"/>
    </source>
</evidence>
<reference evidence="23" key="2">
    <citation type="submission" date="2025-08" db="UniProtKB">
        <authorList>
            <consortium name="Ensembl"/>
        </authorList>
    </citation>
    <scope>IDENTIFICATION</scope>
</reference>
<dbReference type="GeneTree" id="ENSGT00940000162464"/>
<keyword evidence="14" id="KW-0325">Glycoprotein</keyword>
<dbReference type="FunFam" id="3.80.10.10:FF:000306">
    <property type="entry name" value="Toll-like receptor 5"/>
    <property type="match status" value="1"/>
</dbReference>
<evidence type="ECO:0000256" key="7">
    <source>
        <dbReference type="ARBA" id="ARBA00022729"/>
    </source>
</evidence>
<dbReference type="EMBL" id="AHAT01008952">
    <property type="status" value="NOT_ANNOTATED_CDS"/>
    <property type="molecule type" value="Genomic_DNA"/>
</dbReference>
<dbReference type="OMA" id="SYAQSRC"/>
<feature type="domain" description="TIR" evidence="22">
    <location>
        <begin position="701"/>
        <end position="846"/>
    </location>
</feature>
<evidence type="ECO:0000256" key="10">
    <source>
        <dbReference type="ARBA" id="ARBA00022989"/>
    </source>
</evidence>
<dbReference type="Pfam" id="PF13306">
    <property type="entry name" value="LRR_5"/>
    <property type="match status" value="1"/>
</dbReference>
<keyword evidence="8" id="KW-0677">Repeat</keyword>
<feature type="signal peptide" evidence="21">
    <location>
        <begin position="1"/>
        <end position="23"/>
    </location>
</feature>
<dbReference type="InterPro" id="IPR001611">
    <property type="entry name" value="Leu-rich_rpt"/>
</dbReference>
<evidence type="ECO:0000259" key="22">
    <source>
        <dbReference type="PROSITE" id="PS50104"/>
    </source>
</evidence>
<dbReference type="GO" id="GO:0004888">
    <property type="term" value="F:transmembrane signaling receptor activity"/>
    <property type="evidence" value="ECO:0007669"/>
    <property type="project" value="InterPro"/>
</dbReference>
<sequence length="867" mass="99836">FCRNTMWSQNIFIIFLIIRRISSCQIINQIAFCQSQSLNWVPYLPSNVVAVDLSLNYIMEVNDTSFLHLELLQNLDLGMQKTQFLRIKKNAFRNLSNLVFLHLGSNRNLVLDPDAFVGLFNLKRLNLIYNGLSASILEDEYLRPLVSLEVIYLNSNVIERVQPNLFFRNLTNLKEVVLKLNKIKTICENDLLGFRGKFFSLFDLSSNHLEHMNAIDFDWKTCGNPFKNVSLEVLDLSLNSLNADRTRLLFRALGGTIIHHVILSQNIMGRSFGYNKNKDPNNETFEGLKNSSVRSLKLSRNFIFSLEPFVFAPFKELKEITLSVNKINQIKKDAFSGLQNLKSLNLSNNLIGEVFSYTFEGLHSVTEIDLSNNHIGVIQHNSFTGLFSLQTLNLRGNAIKNLHEFAPIPKLENVLLGDNKIQSSYGLSTFAQNSIFVDLSENRLRDLGVFYDLMNFPNVQFILLRHNKLSDCASNSVVPKENNLLYLDLEDNMLQLIWEKNICLDMFDNLNKLNRLRLNQNFLQFLPEAIFKGLITLNSLDLSLNLLTHLPNNVFPESLKVLNLSGNILGSPNPDLFSSLSLIDLGRNPYVCDCNLKEYLLWISQTNVTFFSHVEDMVCYFPNELLGVRLLDLNTESCVEEDQRLILKLRLSAFISSVTIIILIMMSTITFIHFRGLCFVIYKKIITSVQGSPSVAFRDSYKYDAYLCFSSSDFKWVKTALLKRLDAQFSEKNLFRFCLEVRDFIPGEDRITNIRNAIWCSKKTVCIVTKEFLKDGWCIEAFNMAQTRLFTELQDVLIMVVVGGLPQFKLMKCDPIRTFIKSRHCLHWPEDFQDIDWFYEKLAQNILKEEKSKKQTDVLLQNIGVQS</sequence>
<dbReference type="SMART" id="SM00082">
    <property type="entry name" value="LRRCT"/>
    <property type="match status" value="1"/>
</dbReference>
<dbReference type="InterPro" id="IPR026906">
    <property type="entry name" value="LRR_5"/>
</dbReference>
<dbReference type="GO" id="GO:0006954">
    <property type="term" value="P:inflammatory response"/>
    <property type="evidence" value="ECO:0000318"/>
    <property type="project" value="GO_Central"/>
</dbReference>
<dbReference type="InterPro" id="IPR000483">
    <property type="entry name" value="Cys-rich_flank_reg_C"/>
</dbReference>
<evidence type="ECO:0000256" key="5">
    <source>
        <dbReference type="ARBA" id="ARBA00022614"/>
    </source>
</evidence>
<dbReference type="InterPro" id="IPR032675">
    <property type="entry name" value="LRR_dom_sf"/>
</dbReference>
<dbReference type="InterPro" id="IPR017241">
    <property type="entry name" value="Toll-like_receptor"/>
</dbReference>
<evidence type="ECO:0000256" key="15">
    <source>
        <dbReference type="ARBA" id="ARBA00023198"/>
    </source>
</evidence>
<evidence type="ECO:0000256" key="20">
    <source>
        <dbReference type="SAM" id="Phobius"/>
    </source>
</evidence>
<dbReference type="Gene3D" id="3.40.50.10140">
    <property type="entry name" value="Toll/interleukin-1 receptor homology (TIR) domain"/>
    <property type="match status" value="1"/>
</dbReference>
<dbReference type="Gene3D" id="3.80.10.10">
    <property type="entry name" value="Ribonuclease Inhibitor"/>
    <property type="match status" value="3"/>
</dbReference>
<reference evidence="23" key="3">
    <citation type="submission" date="2025-09" db="UniProtKB">
        <authorList>
            <consortium name="Ensembl"/>
        </authorList>
    </citation>
    <scope>IDENTIFICATION</scope>
</reference>
<dbReference type="Ensembl" id="ENSLOCT00000022142.1">
    <property type="protein sequence ID" value="ENSLOCP00000022101.1"/>
    <property type="gene ID" value="ENSLOCG00000018000.1"/>
</dbReference>
<dbReference type="Pfam" id="PF01582">
    <property type="entry name" value="TIR"/>
    <property type="match status" value="1"/>
</dbReference>
<comment type="function">
    <text evidence="16">Pattern recognition receptor (PRR) located on the cell surface that participates in the activation of innate immunity and inflammatory response. Recognizes small molecular motifs named pathogen-associated molecular pattern (PAMPs) expressed by pathogens and microbe-associated molecular patterns (MAMPs) usually expressed by resident microbiota. Upon ligand binding such as bacterial flagellins, recruits intracellular adapter proteins MYD88 and TRIF leading to NF-kappa-B activation, cytokine secretion and induction of the inflammatory response. Plays thereby an important role in the relationship between the intestinal epithelium and enteric microbes and contributes to the gut microbiota composition throughout life.</text>
</comment>
<evidence type="ECO:0000256" key="8">
    <source>
        <dbReference type="ARBA" id="ARBA00022737"/>
    </source>
</evidence>
<protein>
    <recommendedName>
        <fullName evidence="18">Toll-like receptor 5</fullName>
    </recommendedName>
</protein>
<keyword evidence="3" id="KW-0597">Phosphoprotein</keyword>
<keyword evidence="7 21" id="KW-0732">Signal</keyword>
<dbReference type="PANTHER" id="PTHR24365:SF525">
    <property type="entry name" value="TOLL-LIKE RECEPTOR 5"/>
    <property type="match status" value="1"/>
</dbReference>
<dbReference type="Proteomes" id="UP000018468">
    <property type="component" value="Linkage group LG1"/>
</dbReference>
<evidence type="ECO:0000256" key="9">
    <source>
        <dbReference type="ARBA" id="ARBA00022859"/>
    </source>
</evidence>
<dbReference type="FunFam" id="3.40.50.10140:FF:000001">
    <property type="entry name" value="Toll-like receptor 2"/>
    <property type="match status" value="1"/>
</dbReference>
<feature type="chain" id="PRO_5004868032" description="Toll-like receptor 5" evidence="21">
    <location>
        <begin position="24"/>
        <end position="867"/>
    </location>
</feature>
<evidence type="ECO:0000256" key="19">
    <source>
        <dbReference type="PIRNR" id="PIRNR037595"/>
    </source>
</evidence>
<dbReference type="SMART" id="SM00369">
    <property type="entry name" value="LRR_TYP"/>
    <property type="match status" value="11"/>
</dbReference>
<comment type="subcellular location">
    <subcellularLocation>
        <location evidence="1">Membrane</location>
        <topology evidence="1">Single-pass type I membrane protein</topology>
    </subcellularLocation>
</comment>
<dbReference type="PANTHER" id="PTHR24365">
    <property type="entry name" value="TOLL-LIKE RECEPTOR"/>
    <property type="match status" value="1"/>
</dbReference>
<dbReference type="FunCoup" id="W5NN92">
    <property type="interactions" value="866"/>
</dbReference>
<keyword evidence="10 20" id="KW-1133">Transmembrane helix</keyword>
<evidence type="ECO:0000256" key="1">
    <source>
        <dbReference type="ARBA" id="ARBA00004479"/>
    </source>
</evidence>
<proteinExistence type="inferred from homology"/>
<dbReference type="Pfam" id="PF13855">
    <property type="entry name" value="LRR_8"/>
    <property type="match status" value="2"/>
</dbReference>
<dbReference type="PIRSF" id="PIRSF037595">
    <property type="entry name" value="Toll-like_receptor"/>
    <property type="match status" value="1"/>
</dbReference>
<reference evidence="24" key="1">
    <citation type="submission" date="2011-12" db="EMBL/GenBank/DDBJ databases">
        <title>The Draft Genome of Lepisosteus oculatus.</title>
        <authorList>
            <consortium name="The Broad Institute Genome Assembly &amp; Analysis Group"/>
            <consortium name="Computational R&amp;D Group"/>
            <consortium name="and Sequencing Platform"/>
            <person name="Di Palma F."/>
            <person name="Alfoldi J."/>
            <person name="Johnson J."/>
            <person name="Berlin A."/>
            <person name="Gnerre S."/>
            <person name="Jaffe D."/>
            <person name="MacCallum I."/>
            <person name="Young S."/>
            <person name="Walker B.J."/>
            <person name="Lander E.S."/>
            <person name="Lindblad-Toh K."/>
        </authorList>
    </citation>
    <scope>NUCLEOTIDE SEQUENCE [LARGE SCALE GENOMIC DNA]</scope>
</reference>
<dbReference type="PROSITE" id="PS51450">
    <property type="entry name" value="LRR"/>
    <property type="match status" value="2"/>
</dbReference>
<keyword evidence="6 20" id="KW-0812">Transmembrane</keyword>
<comment type="similarity">
    <text evidence="2 19">Belongs to the Toll-like receptor family.</text>
</comment>
<keyword evidence="24" id="KW-1185">Reference proteome</keyword>
<accession>W5NN92</accession>
<keyword evidence="9 19" id="KW-0391">Immunity</keyword>
<evidence type="ECO:0000256" key="12">
    <source>
        <dbReference type="ARBA" id="ARBA00023157"/>
    </source>
</evidence>
<evidence type="ECO:0000256" key="2">
    <source>
        <dbReference type="ARBA" id="ARBA00009634"/>
    </source>
</evidence>
<evidence type="ECO:0000256" key="13">
    <source>
        <dbReference type="ARBA" id="ARBA00023170"/>
    </source>
</evidence>
<dbReference type="GO" id="GO:0002224">
    <property type="term" value="P:toll-like receptor signaling pathway"/>
    <property type="evidence" value="ECO:0000318"/>
    <property type="project" value="GO_Central"/>
</dbReference>
<keyword evidence="12" id="KW-1015">Disulfide bond</keyword>
<keyword evidence="5" id="KW-0433">Leucine-rich repeat</keyword>
<name>W5NN92_LEPOC</name>